<evidence type="ECO:0000313" key="4">
    <source>
        <dbReference type="RefSeq" id="XP_010771361.1"/>
    </source>
</evidence>
<gene>
    <name evidence="4" type="primary">LOC104947100</name>
</gene>
<dbReference type="GO" id="GO:0016323">
    <property type="term" value="C:basolateral plasma membrane"/>
    <property type="evidence" value="ECO:0007669"/>
    <property type="project" value="TreeGrafter"/>
</dbReference>
<dbReference type="GO" id="GO:0043005">
    <property type="term" value="C:neuron projection"/>
    <property type="evidence" value="ECO:0007669"/>
    <property type="project" value="TreeGrafter"/>
</dbReference>
<dbReference type="GO" id="GO:0099072">
    <property type="term" value="P:regulation of postsynaptic membrane neurotransmitter receptor levels"/>
    <property type="evidence" value="ECO:0007669"/>
    <property type="project" value="TreeGrafter"/>
</dbReference>
<dbReference type="PANTHER" id="PTHR23119">
    <property type="entry name" value="DISCS LARGE"/>
    <property type="match status" value="1"/>
</dbReference>
<dbReference type="InterPro" id="IPR050614">
    <property type="entry name" value="Synaptic_Scaffolding_LAP-MAGUK"/>
</dbReference>
<dbReference type="Gene3D" id="2.30.42.10">
    <property type="match status" value="1"/>
</dbReference>
<feature type="region of interest" description="Disordered" evidence="1">
    <location>
        <begin position="33"/>
        <end position="56"/>
    </location>
</feature>
<dbReference type="GO" id="GO:0019901">
    <property type="term" value="F:protein kinase binding"/>
    <property type="evidence" value="ECO:0007669"/>
    <property type="project" value="TreeGrafter"/>
</dbReference>
<feature type="domain" description="Disks large homolog 1-4 PDZ-associated" evidence="2">
    <location>
        <begin position="1"/>
        <end position="48"/>
    </location>
</feature>
<dbReference type="GO" id="GO:0007268">
    <property type="term" value="P:chemical synaptic transmission"/>
    <property type="evidence" value="ECO:0007669"/>
    <property type="project" value="TreeGrafter"/>
</dbReference>
<dbReference type="GO" id="GO:0045197">
    <property type="term" value="P:establishment or maintenance of epithelial cell apical/basal polarity"/>
    <property type="evidence" value="ECO:0007669"/>
    <property type="project" value="TreeGrafter"/>
</dbReference>
<dbReference type="RefSeq" id="XP_010771361.1">
    <property type="nucleotide sequence ID" value="XM_010773059.1"/>
</dbReference>
<evidence type="ECO:0000259" key="2">
    <source>
        <dbReference type="Pfam" id="PF10600"/>
    </source>
</evidence>
<dbReference type="GO" id="GO:0031594">
    <property type="term" value="C:neuromuscular junction"/>
    <property type="evidence" value="ECO:0007669"/>
    <property type="project" value="TreeGrafter"/>
</dbReference>
<dbReference type="Proteomes" id="UP000504611">
    <property type="component" value="Unplaced"/>
</dbReference>
<organism evidence="3 4">
    <name type="scientific">Notothenia coriiceps</name>
    <name type="common">black rockcod</name>
    <dbReference type="NCBI Taxonomy" id="8208"/>
    <lineage>
        <taxon>Eukaryota</taxon>
        <taxon>Metazoa</taxon>
        <taxon>Chordata</taxon>
        <taxon>Craniata</taxon>
        <taxon>Vertebrata</taxon>
        <taxon>Euteleostomi</taxon>
        <taxon>Actinopterygii</taxon>
        <taxon>Neopterygii</taxon>
        <taxon>Teleostei</taxon>
        <taxon>Neoteleostei</taxon>
        <taxon>Acanthomorphata</taxon>
        <taxon>Eupercaria</taxon>
        <taxon>Perciformes</taxon>
        <taxon>Notothenioidei</taxon>
        <taxon>Nototheniidae</taxon>
        <taxon>Notothenia</taxon>
    </lineage>
</organism>
<proteinExistence type="predicted"/>
<protein>
    <submittedName>
        <fullName evidence="4">Disks large homolog 2-like</fullName>
    </submittedName>
</protein>
<sequence>FSPAMENHISSPINSGTLEYKSGLPPISPGSYSPLPKHLLGEEDINRNGSLDDGEGHSFDCQHFQLRPPEPVYSTVNKLCDKAPSPRHYSPVECDKSLLHSAPLPYQLSLFPDSDITRYFTPPPNLFLYLNGMLPFPRAQLGLLSLPAYVNGIDLRGATHEQAAAALKGAGQVVTIFAQYRPEDLALCSPRRARSPVPGSCPWPPCLL</sequence>
<dbReference type="InterPro" id="IPR036034">
    <property type="entry name" value="PDZ_sf"/>
</dbReference>
<dbReference type="GO" id="GO:0098609">
    <property type="term" value="P:cell-cell adhesion"/>
    <property type="evidence" value="ECO:0007669"/>
    <property type="project" value="TreeGrafter"/>
</dbReference>
<dbReference type="AlphaFoldDB" id="A0A6I9NAJ2"/>
<dbReference type="OrthoDB" id="78824at2759"/>
<dbReference type="GO" id="GO:0098839">
    <property type="term" value="C:postsynaptic density membrane"/>
    <property type="evidence" value="ECO:0007669"/>
    <property type="project" value="TreeGrafter"/>
</dbReference>
<keyword evidence="3" id="KW-1185">Reference proteome</keyword>
<feature type="non-terminal residue" evidence="4">
    <location>
        <position position="1"/>
    </location>
</feature>
<dbReference type="GO" id="GO:0035255">
    <property type="term" value="F:ionotropic glutamate receptor binding"/>
    <property type="evidence" value="ECO:0007669"/>
    <property type="project" value="TreeGrafter"/>
</dbReference>
<dbReference type="GO" id="GO:0097120">
    <property type="term" value="P:receptor localization to synapse"/>
    <property type="evidence" value="ECO:0007669"/>
    <property type="project" value="TreeGrafter"/>
</dbReference>
<dbReference type="KEGG" id="ncc:104947100"/>
<dbReference type="InterPro" id="IPR019583">
    <property type="entry name" value="DLG1-4_PDZ_assoc"/>
</dbReference>
<dbReference type="PANTHER" id="PTHR23119:SF6">
    <property type="entry name" value="DISKS LARGE HOMOLOG 2"/>
    <property type="match status" value="1"/>
</dbReference>
<dbReference type="Pfam" id="PF10600">
    <property type="entry name" value="PDZ_assoc"/>
    <property type="match status" value="1"/>
</dbReference>
<name>A0A6I9NAJ2_9TELE</name>
<dbReference type="GeneID" id="104947100"/>
<reference evidence="4" key="1">
    <citation type="submission" date="2025-08" db="UniProtKB">
        <authorList>
            <consortium name="RefSeq"/>
        </authorList>
    </citation>
    <scope>IDENTIFICATION</scope>
    <source>
        <tissue evidence="4">Muscle</tissue>
    </source>
</reference>
<dbReference type="SUPFAM" id="SSF50156">
    <property type="entry name" value="PDZ domain-like"/>
    <property type="match status" value="1"/>
</dbReference>
<accession>A0A6I9NAJ2</accession>
<evidence type="ECO:0000256" key="1">
    <source>
        <dbReference type="SAM" id="MobiDB-lite"/>
    </source>
</evidence>
<dbReference type="GO" id="GO:0043113">
    <property type="term" value="P:receptor clustering"/>
    <property type="evidence" value="ECO:0007669"/>
    <property type="project" value="TreeGrafter"/>
</dbReference>
<evidence type="ECO:0000313" key="3">
    <source>
        <dbReference type="Proteomes" id="UP000504611"/>
    </source>
</evidence>